<dbReference type="RefSeq" id="WP_353930857.1">
    <property type="nucleotide sequence ID" value="NZ_CP150886.1"/>
</dbReference>
<organism evidence="1 2">
    <name type="scientific">Okeanomitos corallinicola TIOX110</name>
    <dbReference type="NCBI Taxonomy" id="3133117"/>
    <lineage>
        <taxon>Bacteria</taxon>
        <taxon>Bacillati</taxon>
        <taxon>Cyanobacteriota</taxon>
        <taxon>Cyanophyceae</taxon>
        <taxon>Nostocales</taxon>
        <taxon>Aphanizomenonaceae</taxon>
        <taxon>Okeanomitos</taxon>
    </lineage>
</organism>
<reference evidence="1 2" key="1">
    <citation type="submission" date="2024-04" db="EMBL/GenBank/DDBJ databases">
        <title>Okeanomitos corallinicola gen. &amp; sp. nov. (Nostocales, Cyanobacteria), a new toxic marine heterocyst-forming cyanobacterium from a coral reef.</title>
        <authorList>
            <person name="Li H."/>
            <person name="Li R."/>
            <person name="Kang J."/>
            <person name="Hii K.S."/>
            <person name="Mohamed H.F."/>
            <person name="Xu X."/>
            <person name="Luo Z."/>
        </authorList>
    </citation>
    <scope>NUCLEOTIDE SEQUENCE [LARGE SCALE GENOMIC DNA]</scope>
    <source>
        <strain evidence="1 2">TIOX110</strain>
    </source>
</reference>
<accession>A0ABZ2URE9</accession>
<sequence>MNKCQNAKTSYRNWLLLVTINLIGLFSLATFVSIKSASAADGEITDVAKKELSTAKKLLSNQEKSEISQRINLAINRSKIDTKKTKIITPKIDSLGDLGNVSTEAKKLFPLDSQSITQKVDSSNNSSDNLKDVEELRQNLLIEPLVKTTPQPKRTYQPGLSFGTPSAFGAAWGDLFIGASAATAGKARDGNPDGSMSAGFGIGNSYELVGIELAFNNGSIKNFGYNGTFDLKAHRVVYVKPNHQIAVAGGWNTFAQYGNEGIRPSGAYGVITSYSFLQPENPVNPMAMSFSLGAGGGDFRQGDASTGIFGGVGVQVHPQIGMGVGWSGVGLNAGVSVVPIPTIPFTITAQGADLTDNSPGGTVFVLTVGYGFNFLPR</sequence>
<proteinExistence type="predicted"/>
<evidence type="ECO:0000313" key="1">
    <source>
        <dbReference type="EMBL" id="WZB87947.1"/>
    </source>
</evidence>
<evidence type="ECO:0000313" key="2">
    <source>
        <dbReference type="Proteomes" id="UP001483337"/>
    </source>
</evidence>
<gene>
    <name evidence="1" type="ORF">WJM97_21740</name>
</gene>
<dbReference type="Proteomes" id="UP001483337">
    <property type="component" value="Chromosome"/>
</dbReference>
<dbReference type="EMBL" id="CP150886">
    <property type="protein sequence ID" value="WZB87947.1"/>
    <property type="molecule type" value="Genomic_DNA"/>
</dbReference>
<evidence type="ECO:0008006" key="3">
    <source>
        <dbReference type="Google" id="ProtNLM"/>
    </source>
</evidence>
<name>A0ABZ2URE9_9CYAN</name>
<keyword evidence="2" id="KW-1185">Reference proteome</keyword>
<protein>
    <recommendedName>
        <fullName evidence="3">Outer membrane protein beta-barrel domain-containing protein</fullName>
    </recommendedName>
</protein>